<evidence type="ECO:0000313" key="3">
    <source>
        <dbReference type="Proteomes" id="UP000281474"/>
    </source>
</evidence>
<reference evidence="2 3" key="1">
    <citation type="submission" date="2018-09" db="EMBL/GenBank/DDBJ databases">
        <title>Phylogeny of the Shewanellaceae, and recommendation for two new genera, Pseudoshewanella and Parashewanella.</title>
        <authorList>
            <person name="Wang G."/>
        </authorList>
    </citation>
    <scope>NUCLEOTIDE SEQUENCE [LARGE SCALE GENOMIC DNA]</scope>
    <source>
        <strain evidence="2 3">C51</strain>
    </source>
</reference>
<organism evidence="2 3">
    <name type="scientific">Parashewanella curva</name>
    <dbReference type="NCBI Taxonomy" id="2338552"/>
    <lineage>
        <taxon>Bacteria</taxon>
        <taxon>Pseudomonadati</taxon>
        <taxon>Pseudomonadota</taxon>
        <taxon>Gammaproteobacteria</taxon>
        <taxon>Alteromonadales</taxon>
        <taxon>Shewanellaceae</taxon>
        <taxon>Parashewanella</taxon>
    </lineage>
</organism>
<evidence type="ECO:0000256" key="1">
    <source>
        <dbReference type="SAM" id="MobiDB-lite"/>
    </source>
</evidence>
<dbReference type="OrthoDB" id="9955536at2"/>
<sequence length="141" mass="15875">MAINTSSHVHNLCPDIFHGYVHGEARPFVTTGHQGAFEVLFDQLATCTTEASTRDVVSELNRYLKGFHQGGPGFFIKTQHYGIAPNKDAGISCLVLFSESKNDPYKLLVRRFSISKPKDKQGYKPRPSNYSNTHLTKLYRN</sequence>
<dbReference type="RefSeq" id="WP_121837984.1">
    <property type="nucleotide sequence ID" value="NZ_ML014761.1"/>
</dbReference>
<proteinExistence type="predicted"/>
<comment type="caution">
    <text evidence="2">The sequence shown here is derived from an EMBL/GenBank/DDBJ whole genome shotgun (WGS) entry which is preliminary data.</text>
</comment>
<accession>A0A3L8Q0X4</accession>
<feature type="region of interest" description="Disordered" evidence="1">
    <location>
        <begin position="118"/>
        <end position="141"/>
    </location>
</feature>
<keyword evidence="3" id="KW-1185">Reference proteome</keyword>
<evidence type="ECO:0000313" key="2">
    <source>
        <dbReference type="EMBL" id="RLV60709.1"/>
    </source>
</evidence>
<dbReference type="EMBL" id="QZEI01000012">
    <property type="protein sequence ID" value="RLV60709.1"/>
    <property type="molecule type" value="Genomic_DNA"/>
</dbReference>
<protein>
    <submittedName>
        <fullName evidence="2">Uncharacterized protein</fullName>
    </submittedName>
</protein>
<gene>
    <name evidence="2" type="ORF">D5018_05395</name>
</gene>
<dbReference type="Proteomes" id="UP000281474">
    <property type="component" value="Unassembled WGS sequence"/>
</dbReference>
<name>A0A3L8Q0X4_9GAMM</name>
<dbReference type="AlphaFoldDB" id="A0A3L8Q0X4"/>